<feature type="transmembrane region" description="Helical" evidence="2">
    <location>
        <begin position="101"/>
        <end position="120"/>
    </location>
</feature>
<organism evidence="3 4">
    <name type="scientific">Kitasatospora kifunensis</name>
    <name type="common">Streptomyces kifunensis</name>
    <dbReference type="NCBI Taxonomy" id="58351"/>
    <lineage>
        <taxon>Bacteria</taxon>
        <taxon>Bacillati</taxon>
        <taxon>Actinomycetota</taxon>
        <taxon>Actinomycetes</taxon>
        <taxon>Kitasatosporales</taxon>
        <taxon>Streptomycetaceae</taxon>
        <taxon>Kitasatospora</taxon>
    </lineage>
</organism>
<keyword evidence="2" id="KW-0812">Transmembrane</keyword>
<feature type="transmembrane region" description="Helical" evidence="2">
    <location>
        <begin position="23"/>
        <end position="45"/>
    </location>
</feature>
<proteinExistence type="predicted"/>
<keyword evidence="2" id="KW-0472">Membrane</keyword>
<feature type="compositionally biased region" description="Pro residues" evidence="1">
    <location>
        <begin position="208"/>
        <end position="226"/>
    </location>
</feature>
<feature type="compositionally biased region" description="Low complexity" evidence="1">
    <location>
        <begin position="197"/>
        <end position="207"/>
    </location>
</feature>
<reference evidence="3 4" key="1">
    <citation type="submission" date="2020-08" db="EMBL/GenBank/DDBJ databases">
        <title>Sequencing the genomes of 1000 actinobacteria strains.</title>
        <authorList>
            <person name="Klenk H.-P."/>
        </authorList>
    </citation>
    <scope>NUCLEOTIDE SEQUENCE [LARGE SCALE GENOMIC DNA]</scope>
    <source>
        <strain evidence="3 4">DSM 41654</strain>
    </source>
</reference>
<name>A0A7W7R000_KITKI</name>
<feature type="region of interest" description="Disordered" evidence="1">
    <location>
        <begin position="197"/>
        <end position="226"/>
    </location>
</feature>
<dbReference type="EMBL" id="JACHJV010000001">
    <property type="protein sequence ID" value="MBB4922824.1"/>
    <property type="molecule type" value="Genomic_DNA"/>
</dbReference>
<protein>
    <submittedName>
        <fullName evidence="3">Uncharacterized protein</fullName>
    </submittedName>
</protein>
<dbReference type="Proteomes" id="UP000540506">
    <property type="component" value="Unassembled WGS sequence"/>
</dbReference>
<feature type="transmembrane region" description="Helical" evidence="2">
    <location>
        <begin position="72"/>
        <end position="94"/>
    </location>
</feature>
<sequence>MSYAPPVGGFPTPQPAPGRARAAALPGLAALLIVELLLELAILAFDLNRQGAAYLPTALGINYDHFVDGVPVSFTASDTATVLLLIVLIIAAFTGRGWVRAAGIGLLLPNAYIVVMTEVSELTGADPIRHAWGSPLLPNLLLSLDAIAQVVFAVIFAVVVAVTVQRPVPSGYPAPFPPQAAPSYGAPIPPQPVAGYPAPMAAPAQQPIQPPAYGYPPRPPQAPPTA</sequence>
<gene>
    <name evidence="3" type="ORF">FHR34_001817</name>
</gene>
<evidence type="ECO:0000313" key="4">
    <source>
        <dbReference type="Proteomes" id="UP000540506"/>
    </source>
</evidence>
<dbReference type="RefSeq" id="WP_184934937.1">
    <property type="nucleotide sequence ID" value="NZ_JACHJV010000001.1"/>
</dbReference>
<evidence type="ECO:0000256" key="2">
    <source>
        <dbReference type="SAM" id="Phobius"/>
    </source>
</evidence>
<feature type="transmembrane region" description="Helical" evidence="2">
    <location>
        <begin position="140"/>
        <end position="164"/>
    </location>
</feature>
<evidence type="ECO:0000256" key="1">
    <source>
        <dbReference type="SAM" id="MobiDB-lite"/>
    </source>
</evidence>
<accession>A0A7W7R000</accession>
<keyword evidence="4" id="KW-1185">Reference proteome</keyword>
<dbReference type="AlphaFoldDB" id="A0A7W7R000"/>
<keyword evidence="2" id="KW-1133">Transmembrane helix</keyword>
<comment type="caution">
    <text evidence="3">The sequence shown here is derived from an EMBL/GenBank/DDBJ whole genome shotgun (WGS) entry which is preliminary data.</text>
</comment>
<evidence type="ECO:0000313" key="3">
    <source>
        <dbReference type="EMBL" id="MBB4922824.1"/>
    </source>
</evidence>